<dbReference type="AlphaFoldDB" id="A0A0F9Q7U0"/>
<gene>
    <name evidence="1" type="ORF">LCGC14_0752440</name>
</gene>
<reference evidence="1" key="1">
    <citation type="journal article" date="2015" name="Nature">
        <title>Complex archaea that bridge the gap between prokaryotes and eukaryotes.</title>
        <authorList>
            <person name="Spang A."/>
            <person name="Saw J.H."/>
            <person name="Jorgensen S.L."/>
            <person name="Zaremba-Niedzwiedzka K."/>
            <person name="Martijn J."/>
            <person name="Lind A.E."/>
            <person name="van Eijk R."/>
            <person name="Schleper C."/>
            <person name="Guy L."/>
            <person name="Ettema T.J."/>
        </authorList>
    </citation>
    <scope>NUCLEOTIDE SEQUENCE</scope>
</reference>
<name>A0A0F9Q7U0_9ZZZZ</name>
<sequence>MIECYKCDVFTNEVGEAECCKFIFCPDCLADHEPLECIKEYVEDGKKAVPRSMVHWLIKQLEEAEV</sequence>
<protein>
    <submittedName>
        <fullName evidence="1">Uncharacterized protein</fullName>
    </submittedName>
</protein>
<comment type="caution">
    <text evidence="1">The sequence shown here is derived from an EMBL/GenBank/DDBJ whole genome shotgun (WGS) entry which is preliminary data.</text>
</comment>
<organism evidence="1">
    <name type="scientific">marine sediment metagenome</name>
    <dbReference type="NCBI Taxonomy" id="412755"/>
    <lineage>
        <taxon>unclassified sequences</taxon>
        <taxon>metagenomes</taxon>
        <taxon>ecological metagenomes</taxon>
    </lineage>
</organism>
<proteinExistence type="predicted"/>
<accession>A0A0F9Q7U0</accession>
<dbReference type="EMBL" id="LAZR01001821">
    <property type="protein sequence ID" value="KKN38549.1"/>
    <property type="molecule type" value="Genomic_DNA"/>
</dbReference>
<evidence type="ECO:0000313" key="1">
    <source>
        <dbReference type="EMBL" id="KKN38549.1"/>
    </source>
</evidence>